<dbReference type="InterPro" id="IPR058999">
    <property type="entry name" value="EIF3CL_C"/>
</dbReference>
<dbReference type="GO" id="GO:0005852">
    <property type="term" value="C:eukaryotic translation initiation factor 3 complex"/>
    <property type="evidence" value="ECO:0007669"/>
    <property type="project" value="InterPro"/>
</dbReference>
<dbReference type="EMBL" id="JAFNEN010000354">
    <property type="protein sequence ID" value="KAG8184921.1"/>
    <property type="molecule type" value="Genomic_DNA"/>
</dbReference>
<comment type="caution">
    <text evidence="3">The sequence shown here is derived from an EMBL/GenBank/DDBJ whole genome shotgun (WGS) entry which is preliminary data.</text>
</comment>
<dbReference type="Pfam" id="PF26569">
    <property type="entry name" value="EIF3CL_C"/>
    <property type="match status" value="1"/>
</dbReference>
<reference evidence="3 4" key="1">
    <citation type="journal article" date="2022" name="Nat. Ecol. Evol.">
        <title>A masculinizing supergene underlies an exaggerated male reproductive morph in a spider.</title>
        <authorList>
            <person name="Hendrickx F."/>
            <person name="De Corte Z."/>
            <person name="Sonet G."/>
            <person name="Van Belleghem S.M."/>
            <person name="Kostlbacher S."/>
            <person name="Vangestel C."/>
        </authorList>
    </citation>
    <scope>NUCLEOTIDE SEQUENCE [LARGE SCALE GENOMIC DNA]</scope>
    <source>
        <strain evidence="3">W744_W776</strain>
    </source>
</reference>
<evidence type="ECO:0000313" key="4">
    <source>
        <dbReference type="Proteomes" id="UP000827092"/>
    </source>
</evidence>
<dbReference type="GO" id="GO:0003743">
    <property type="term" value="F:translation initiation factor activity"/>
    <property type="evidence" value="ECO:0007669"/>
    <property type="project" value="InterPro"/>
</dbReference>
<dbReference type="PANTHER" id="PTHR13937">
    <property type="entry name" value="EUKARYOTIC TRANSLATION INITATION FACTOR 3, SUBUNIT 8 EIF3S8 -RELATED"/>
    <property type="match status" value="1"/>
</dbReference>
<feature type="domain" description="EIF3CL-like C-terminal" evidence="2">
    <location>
        <begin position="27"/>
        <end position="51"/>
    </location>
</feature>
<evidence type="ECO:0000313" key="3">
    <source>
        <dbReference type="EMBL" id="KAG8184921.1"/>
    </source>
</evidence>
<dbReference type="AlphaFoldDB" id="A0AAV6UNU3"/>
<dbReference type="InterPro" id="IPR027516">
    <property type="entry name" value="EIF3C"/>
</dbReference>
<feature type="region of interest" description="Disordered" evidence="1">
    <location>
        <begin position="90"/>
        <end position="119"/>
    </location>
</feature>
<organism evidence="3 4">
    <name type="scientific">Oedothorax gibbosus</name>
    <dbReference type="NCBI Taxonomy" id="931172"/>
    <lineage>
        <taxon>Eukaryota</taxon>
        <taxon>Metazoa</taxon>
        <taxon>Ecdysozoa</taxon>
        <taxon>Arthropoda</taxon>
        <taxon>Chelicerata</taxon>
        <taxon>Arachnida</taxon>
        <taxon>Araneae</taxon>
        <taxon>Araneomorphae</taxon>
        <taxon>Entelegynae</taxon>
        <taxon>Araneoidea</taxon>
        <taxon>Linyphiidae</taxon>
        <taxon>Erigoninae</taxon>
        <taxon>Oedothorax</taxon>
    </lineage>
</organism>
<gene>
    <name evidence="3" type="ORF">JTE90_017775</name>
</gene>
<feature type="compositionally biased region" description="Basic residues" evidence="1">
    <location>
        <begin position="93"/>
        <end position="111"/>
    </location>
</feature>
<accession>A0AAV6UNU3</accession>
<sequence>MVIFEQASLDEPTQSVMLHRTEPSRIQALSLQLADKVSSLVEQNERLLDLKQGQSYFGREAGPQRQGRGTDLHWFLWLNICISKDLGVDPWGNRKKKHRKKKHAGNPHLFHRNPCTREK</sequence>
<evidence type="ECO:0000256" key="1">
    <source>
        <dbReference type="SAM" id="MobiDB-lite"/>
    </source>
</evidence>
<evidence type="ECO:0000259" key="2">
    <source>
        <dbReference type="Pfam" id="PF26569"/>
    </source>
</evidence>
<dbReference type="Proteomes" id="UP000827092">
    <property type="component" value="Unassembled WGS sequence"/>
</dbReference>
<dbReference type="GO" id="GO:0003723">
    <property type="term" value="F:RNA binding"/>
    <property type="evidence" value="ECO:0007669"/>
    <property type="project" value="InterPro"/>
</dbReference>
<keyword evidence="4" id="KW-1185">Reference proteome</keyword>
<dbReference type="PANTHER" id="PTHR13937:SF0">
    <property type="entry name" value="EUKARYOTIC TRANSLATION INITIATION FACTOR 3 SUBUNIT C-RELATED"/>
    <property type="match status" value="1"/>
</dbReference>
<name>A0AAV6UNU3_9ARAC</name>
<proteinExistence type="predicted"/>
<dbReference type="GO" id="GO:0031369">
    <property type="term" value="F:translation initiation factor binding"/>
    <property type="evidence" value="ECO:0007669"/>
    <property type="project" value="InterPro"/>
</dbReference>
<protein>
    <recommendedName>
        <fullName evidence="2">EIF3CL-like C-terminal domain-containing protein</fullName>
    </recommendedName>
</protein>